<feature type="transmembrane region" description="Helical" evidence="1">
    <location>
        <begin position="168"/>
        <end position="189"/>
    </location>
</feature>
<keyword evidence="1" id="KW-0812">Transmembrane</keyword>
<proteinExistence type="predicted"/>
<feature type="transmembrane region" description="Helical" evidence="1">
    <location>
        <begin position="91"/>
        <end position="116"/>
    </location>
</feature>
<dbReference type="Proteomes" id="UP000244893">
    <property type="component" value="Unassembled WGS sequence"/>
</dbReference>
<keyword evidence="1" id="KW-0472">Membrane</keyword>
<feature type="transmembrane region" description="Helical" evidence="1">
    <location>
        <begin position="128"/>
        <end position="148"/>
    </location>
</feature>
<evidence type="ECO:0000256" key="1">
    <source>
        <dbReference type="SAM" id="Phobius"/>
    </source>
</evidence>
<evidence type="ECO:0008006" key="4">
    <source>
        <dbReference type="Google" id="ProtNLM"/>
    </source>
</evidence>
<dbReference type="EMBL" id="QEOP01000001">
    <property type="protein sequence ID" value="PVZ95209.1"/>
    <property type="molecule type" value="Genomic_DNA"/>
</dbReference>
<sequence>MSESRIDRAPRFASRADLLTATTVGGIAAVWTIVQLVLRLVEVIPNRNVPVPVWIDDASATLPLPDGTADIALTSGTAIVSGMPAITLVSVAGAAIITAAASLAVIGLVLALCLNLARGRYFSTRNTLTVTAISATIAVGWFVSHLFTQMASNGAIAALTDRAYEASTIPFDWTPILAAIAVGAVAAAFRAGERLQRDTEGLV</sequence>
<feature type="transmembrane region" description="Helical" evidence="1">
    <location>
        <begin position="18"/>
        <end position="38"/>
    </location>
</feature>
<keyword evidence="1" id="KW-1133">Transmembrane helix</keyword>
<dbReference type="AlphaFoldDB" id="A0A2V1HVS6"/>
<keyword evidence="3" id="KW-1185">Reference proteome</keyword>
<organism evidence="2 3">
    <name type="scientific">Amnibacterium flavum</name>
    <dbReference type="NCBI Taxonomy" id="2173173"/>
    <lineage>
        <taxon>Bacteria</taxon>
        <taxon>Bacillati</taxon>
        <taxon>Actinomycetota</taxon>
        <taxon>Actinomycetes</taxon>
        <taxon>Micrococcales</taxon>
        <taxon>Microbacteriaceae</taxon>
        <taxon>Amnibacterium</taxon>
    </lineage>
</organism>
<comment type="caution">
    <text evidence="2">The sequence shown here is derived from an EMBL/GenBank/DDBJ whole genome shotgun (WGS) entry which is preliminary data.</text>
</comment>
<name>A0A2V1HVS6_9MICO</name>
<dbReference type="OrthoDB" id="5148898at2"/>
<accession>A0A2V1HVS6</accession>
<evidence type="ECO:0000313" key="3">
    <source>
        <dbReference type="Proteomes" id="UP000244893"/>
    </source>
</evidence>
<dbReference type="RefSeq" id="WP_116754947.1">
    <property type="nucleotide sequence ID" value="NZ_JBHUEX010000001.1"/>
</dbReference>
<gene>
    <name evidence="2" type="ORF">DDQ50_01380</name>
</gene>
<reference evidence="2 3" key="1">
    <citation type="submission" date="2018-05" db="EMBL/GenBank/DDBJ databases">
        <title>Amnibacterium sp. M8JJ-5, whole genome shotgun sequence.</title>
        <authorList>
            <person name="Tuo L."/>
        </authorList>
    </citation>
    <scope>NUCLEOTIDE SEQUENCE [LARGE SCALE GENOMIC DNA]</scope>
    <source>
        <strain evidence="2 3">M8JJ-5</strain>
    </source>
</reference>
<protein>
    <recommendedName>
        <fullName evidence="4">DUF2975 domain-containing protein</fullName>
    </recommendedName>
</protein>
<evidence type="ECO:0000313" key="2">
    <source>
        <dbReference type="EMBL" id="PVZ95209.1"/>
    </source>
</evidence>